<protein>
    <submittedName>
        <fullName evidence="1">Uncharacterized protein</fullName>
    </submittedName>
</protein>
<proteinExistence type="predicted"/>
<sequence length="215" mass="24100">MARPFKQAHIPDWTKFRQSWQDTVPIHTYGYQAWSQQLVSSLRVTETHIKLSEAVSDVDNHLLHLWEARNSLTGLAAAIRLRDKCPAETHGVSFAPSLTPHKPALKRRNLQRAIHGFAGNTTQLAHKLRDQYLCTTQDTPGTAYSYAGSESAELDQPSQLQDLKGALAKMKRGTAPGRDKITVKLLANLPDTTYNSLLAYFNSTWLGEVPLPIEW</sequence>
<organism evidence="1 2">
    <name type="scientific">Dermacentor silvarum</name>
    <name type="common">Tick</name>
    <dbReference type="NCBI Taxonomy" id="543639"/>
    <lineage>
        <taxon>Eukaryota</taxon>
        <taxon>Metazoa</taxon>
        <taxon>Ecdysozoa</taxon>
        <taxon>Arthropoda</taxon>
        <taxon>Chelicerata</taxon>
        <taxon>Arachnida</taxon>
        <taxon>Acari</taxon>
        <taxon>Parasitiformes</taxon>
        <taxon>Ixodida</taxon>
        <taxon>Ixodoidea</taxon>
        <taxon>Ixodidae</taxon>
        <taxon>Rhipicephalinae</taxon>
        <taxon>Dermacentor</taxon>
    </lineage>
</organism>
<reference evidence="1" key="1">
    <citation type="submission" date="2020-05" db="EMBL/GenBank/DDBJ databases">
        <title>Large-scale comparative analyses of tick genomes elucidate their genetic diversity and vector capacities.</title>
        <authorList>
            <person name="Jia N."/>
            <person name="Wang J."/>
            <person name="Shi W."/>
            <person name="Du L."/>
            <person name="Sun Y."/>
            <person name="Zhan W."/>
            <person name="Jiang J."/>
            <person name="Wang Q."/>
            <person name="Zhang B."/>
            <person name="Ji P."/>
            <person name="Sakyi L.B."/>
            <person name="Cui X."/>
            <person name="Yuan T."/>
            <person name="Jiang B."/>
            <person name="Yang W."/>
            <person name="Lam T.T.-Y."/>
            <person name="Chang Q."/>
            <person name="Ding S."/>
            <person name="Wang X."/>
            <person name="Zhu J."/>
            <person name="Ruan X."/>
            <person name="Zhao L."/>
            <person name="Wei J."/>
            <person name="Que T."/>
            <person name="Du C."/>
            <person name="Cheng J."/>
            <person name="Dai P."/>
            <person name="Han X."/>
            <person name="Huang E."/>
            <person name="Gao Y."/>
            <person name="Liu J."/>
            <person name="Shao H."/>
            <person name="Ye R."/>
            <person name="Li L."/>
            <person name="Wei W."/>
            <person name="Wang X."/>
            <person name="Wang C."/>
            <person name="Yang T."/>
            <person name="Huo Q."/>
            <person name="Li W."/>
            <person name="Guo W."/>
            <person name="Chen H."/>
            <person name="Zhou L."/>
            <person name="Ni X."/>
            <person name="Tian J."/>
            <person name="Zhou Y."/>
            <person name="Sheng Y."/>
            <person name="Liu T."/>
            <person name="Pan Y."/>
            <person name="Xia L."/>
            <person name="Li J."/>
            <person name="Zhao F."/>
            <person name="Cao W."/>
        </authorList>
    </citation>
    <scope>NUCLEOTIDE SEQUENCE</scope>
    <source>
        <strain evidence="1">Dsil-2018</strain>
    </source>
</reference>
<dbReference type="Proteomes" id="UP000821865">
    <property type="component" value="Chromosome 9"/>
</dbReference>
<accession>A0ACB8C3F1</accession>
<evidence type="ECO:0000313" key="2">
    <source>
        <dbReference type="Proteomes" id="UP000821865"/>
    </source>
</evidence>
<dbReference type="EMBL" id="CM023478">
    <property type="protein sequence ID" value="KAH7933363.1"/>
    <property type="molecule type" value="Genomic_DNA"/>
</dbReference>
<gene>
    <name evidence="1" type="ORF">HPB49_011890</name>
</gene>
<name>A0ACB8C3F1_DERSI</name>
<comment type="caution">
    <text evidence="1">The sequence shown here is derived from an EMBL/GenBank/DDBJ whole genome shotgun (WGS) entry which is preliminary data.</text>
</comment>
<keyword evidence="2" id="KW-1185">Reference proteome</keyword>
<evidence type="ECO:0000313" key="1">
    <source>
        <dbReference type="EMBL" id="KAH7933363.1"/>
    </source>
</evidence>